<dbReference type="InterPro" id="IPR019787">
    <property type="entry name" value="Znf_PHD-finger"/>
</dbReference>
<keyword evidence="1" id="KW-0479">Metal-binding</keyword>
<proteinExistence type="predicted"/>
<dbReference type="HOGENOM" id="CLU_781473_0_0_1"/>
<protein>
    <submittedName>
        <fullName evidence="4">PHD-type domain-containing protein</fullName>
    </submittedName>
</protein>
<evidence type="ECO:0000313" key="5">
    <source>
        <dbReference type="Proteomes" id="UP000015103"/>
    </source>
</evidence>
<dbReference type="Gene3D" id="3.30.40.10">
    <property type="entry name" value="Zinc/RING finger domain, C3HC4 (zinc finger)"/>
    <property type="match status" value="1"/>
</dbReference>
<evidence type="ECO:0000256" key="2">
    <source>
        <dbReference type="ARBA" id="ARBA00022771"/>
    </source>
</evidence>
<dbReference type="VEuPathDB" id="VectorBase:RPRC003199"/>
<dbReference type="EMBL" id="ACPB03004923">
    <property type="status" value="NOT_ANNOTATED_CDS"/>
    <property type="molecule type" value="Genomic_DNA"/>
</dbReference>
<dbReference type="InParanoid" id="T1HGM6"/>
<evidence type="ECO:0000313" key="4">
    <source>
        <dbReference type="EnsemblMetazoa" id="RPRC003199-PA"/>
    </source>
</evidence>
<dbReference type="Proteomes" id="UP000015103">
    <property type="component" value="Unassembled WGS sequence"/>
</dbReference>
<keyword evidence="3" id="KW-0862">Zinc</keyword>
<dbReference type="GO" id="GO:0008270">
    <property type="term" value="F:zinc ion binding"/>
    <property type="evidence" value="ECO:0007669"/>
    <property type="project" value="UniProtKB-KW"/>
</dbReference>
<dbReference type="EnsemblMetazoa" id="RPRC003199-RA">
    <property type="protein sequence ID" value="RPRC003199-PA"/>
    <property type="gene ID" value="RPRC003199"/>
</dbReference>
<keyword evidence="2" id="KW-0863">Zinc-finger</keyword>
<dbReference type="AlphaFoldDB" id="T1HGM6"/>
<accession>T1HGM6</accession>
<keyword evidence="5" id="KW-1185">Reference proteome</keyword>
<dbReference type="InterPro" id="IPR011011">
    <property type="entry name" value="Znf_FYVE_PHD"/>
</dbReference>
<evidence type="ECO:0000256" key="1">
    <source>
        <dbReference type="ARBA" id="ARBA00022723"/>
    </source>
</evidence>
<name>T1HGM6_RHOPR</name>
<dbReference type="OMA" id="LMEEDCS"/>
<dbReference type="InterPro" id="IPR013083">
    <property type="entry name" value="Znf_RING/FYVE/PHD"/>
</dbReference>
<dbReference type="PROSITE" id="PS50016">
    <property type="entry name" value="ZF_PHD_2"/>
    <property type="match status" value="1"/>
</dbReference>
<dbReference type="eggNOG" id="ENOG502T0SH">
    <property type="taxonomic scope" value="Eukaryota"/>
</dbReference>
<reference evidence="4" key="1">
    <citation type="submission" date="2015-05" db="UniProtKB">
        <authorList>
            <consortium name="EnsemblMetazoa"/>
        </authorList>
    </citation>
    <scope>IDENTIFICATION</scope>
</reference>
<sequence>MAEQCYVVCASCPNILSKCDSYVFCSGNCGAVFHLSCTGLNEQEKKSLMSCDKLYWLCSTCDKVKVSTLTDNLIKQLMSTIFSLQEDLNKLKSEEKMQSETETTCNCTPLLSTITTELLQVTENQLTLKYELEKIKNSEVTLKNIEIENPEIVTVKKVENITLHRGKNFKRKLPKNEINLMEEDCSMPNLTLQVQPIESTNVDVNKTDDMSKEKYSDVTRQRNDKIQSITENKEAEEPWTEVLSKKKNKTDRKKKEILVGSSQTPSELVGVKKAWLHLGKLQEGTTTEQVENFLQKRFPEMSLTVSKLESKGKNCSFRLGVDYNFKDALLNSDAWPRNVTLRRFLFPRRVAVLPP</sequence>
<organism evidence="4 5">
    <name type="scientific">Rhodnius prolixus</name>
    <name type="common">Triatomid bug</name>
    <dbReference type="NCBI Taxonomy" id="13249"/>
    <lineage>
        <taxon>Eukaryota</taxon>
        <taxon>Metazoa</taxon>
        <taxon>Ecdysozoa</taxon>
        <taxon>Arthropoda</taxon>
        <taxon>Hexapoda</taxon>
        <taxon>Insecta</taxon>
        <taxon>Pterygota</taxon>
        <taxon>Neoptera</taxon>
        <taxon>Paraneoptera</taxon>
        <taxon>Hemiptera</taxon>
        <taxon>Heteroptera</taxon>
        <taxon>Panheteroptera</taxon>
        <taxon>Cimicomorpha</taxon>
        <taxon>Reduviidae</taxon>
        <taxon>Triatominae</taxon>
        <taxon>Rhodnius</taxon>
    </lineage>
</organism>
<dbReference type="SUPFAM" id="SSF57903">
    <property type="entry name" value="FYVE/PHD zinc finger"/>
    <property type="match status" value="1"/>
</dbReference>
<dbReference type="PROSITE" id="PS01359">
    <property type="entry name" value="ZF_PHD_1"/>
    <property type="match status" value="1"/>
</dbReference>
<dbReference type="InterPro" id="IPR019786">
    <property type="entry name" value="Zinc_finger_PHD-type_CS"/>
</dbReference>
<evidence type="ECO:0000256" key="3">
    <source>
        <dbReference type="ARBA" id="ARBA00022833"/>
    </source>
</evidence>